<evidence type="ECO:0000313" key="3">
    <source>
        <dbReference type="Proteomes" id="UP000829517"/>
    </source>
</evidence>
<dbReference type="SMART" id="SM00479">
    <property type="entry name" value="EXOIII"/>
    <property type="match status" value="1"/>
</dbReference>
<dbReference type="SUPFAM" id="SSF53098">
    <property type="entry name" value="Ribonuclease H-like"/>
    <property type="match status" value="1"/>
</dbReference>
<keyword evidence="2" id="KW-0540">Nuclease</keyword>
<keyword evidence="3" id="KW-1185">Reference proteome</keyword>
<name>A0ABS9J4J2_9FLAO</name>
<evidence type="ECO:0000313" key="2">
    <source>
        <dbReference type="EMBL" id="MCF8715352.1"/>
    </source>
</evidence>
<dbReference type="Pfam" id="PF00929">
    <property type="entry name" value="RNase_T"/>
    <property type="match status" value="1"/>
</dbReference>
<dbReference type="InterPro" id="IPR013520">
    <property type="entry name" value="Ribonucl_H"/>
</dbReference>
<dbReference type="Proteomes" id="UP000829517">
    <property type="component" value="Unassembled WGS sequence"/>
</dbReference>
<dbReference type="PANTHER" id="PTHR30231">
    <property type="entry name" value="DNA POLYMERASE III SUBUNIT EPSILON"/>
    <property type="match status" value="1"/>
</dbReference>
<dbReference type="GO" id="GO:0004527">
    <property type="term" value="F:exonuclease activity"/>
    <property type="evidence" value="ECO:0007669"/>
    <property type="project" value="UniProtKB-KW"/>
</dbReference>
<dbReference type="InterPro" id="IPR006054">
    <property type="entry name" value="DnaQ"/>
</dbReference>
<dbReference type="EMBL" id="JAETXX010000006">
    <property type="protein sequence ID" value="MCF8715352.1"/>
    <property type="molecule type" value="Genomic_DNA"/>
</dbReference>
<keyword evidence="2" id="KW-0269">Exonuclease</keyword>
<feature type="domain" description="Exonuclease" evidence="1">
    <location>
        <begin position="35"/>
        <end position="208"/>
    </location>
</feature>
<keyword evidence="2" id="KW-0378">Hydrolase</keyword>
<sequence length="221" mass="25517">MISLFKKKSENYPDYWKRYEEKFQEKLPEYIDENTFVILDTETTGFDFEKDRILCIGAVTLKDNTIAITDALEIYIHQEKFNPETVKIHGIIKNDAAYALTEEEAIIKFLAYIENAVLVAHHANFDIGMLNQSLKRLGLPKLKNKVLDTMVLYRATRITSNLIDKEKHYSLDDLAENLNISVKDRHTAAGDAMITAISFLKTLTKLNKKDRGKLKDLFKVR</sequence>
<gene>
    <name evidence="2" type="ORF">JM658_10980</name>
</gene>
<dbReference type="Gene3D" id="3.30.420.10">
    <property type="entry name" value="Ribonuclease H-like superfamily/Ribonuclease H"/>
    <property type="match status" value="1"/>
</dbReference>
<dbReference type="InterPro" id="IPR012337">
    <property type="entry name" value="RNaseH-like_sf"/>
</dbReference>
<dbReference type="InterPro" id="IPR036397">
    <property type="entry name" value="RNaseH_sf"/>
</dbReference>
<dbReference type="PANTHER" id="PTHR30231:SF41">
    <property type="entry name" value="DNA POLYMERASE III SUBUNIT EPSILON"/>
    <property type="match status" value="1"/>
</dbReference>
<proteinExistence type="predicted"/>
<dbReference type="RefSeq" id="WP_236959315.1">
    <property type="nucleotide sequence ID" value="NZ_JAETXX010000006.1"/>
</dbReference>
<accession>A0ABS9J4J2</accession>
<comment type="caution">
    <text evidence="2">The sequence shown here is derived from an EMBL/GenBank/DDBJ whole genome shotgun (WGS) entry which is preliminary data.</text>
</comment>
<organism evidence="2 3">
    <name type="scientific">Joostella atrarenae</name>
    <dbReference type="NCBI Taxonomy" id="679257"/>
    <lineage>
        <taxon>Bacteria</taxon>
        <taxon>Pseudomonadati</taxon>
        <taxon>Bacteroidota</taxon>
        <taxon>Flavobacteriia</taxon>
        <taxon>Flavobacteriales</taxon>
        <taxon>Flavobacteriaceae</taxon>
        <taxon>Joostella</taxon>
    </lineage>
</organism>
<reference evidence="2 3" key="1">
    <citation type="submission" date="2021-01" db="EMBL/GenBank/DDBJ databases">
        <title>Genome sequencing of Joostella atrarenae M1-2 (= KCTC 23194).</title>
        <authorList>
            <person name="Zakaria M.R."/>
            <person name="Lam M.Q."/>
            <person name="Chong C.S."/>
        </authorList>
    </citation>
    <scope>NUCLEOTIDE SEQUENCE [LARGE SCALE GENOMIC DNA]</scope>
    <source>
        <strain evidence="2 3">M1-2</strain>
    </source>
</reference>
<evidence type="ECO:0000259" key="1">
    <source>
        <dbReference type="SMART" id="SM00479"/>
    </source>
</evidence>
<protein>
    <submittedName>
        <fullName evidence="2">3'-5' exonuclease</fullName>
    </submittedName>
</protein>
<dbReference type="NCBIfam" id="TIGR00573">
    <property type="entry name" value="dnaq"/>
    <property type="match status" value="1"/>
</dbReference>
<dbReference type="CDD" id="cd06127">
    <property type="entry name" value="DEDDh"/>
    <property type="match status" value="1"/>
</dbReference>